<name>A0A059G1T6_9PROT</name>
<dbReference type="OrthoDB" id="9800600at2"/>
<dbReference type="Gene3D" id="3.30.530.20">
    <property type="match status" value="1"/>
</dbReference>
<dbReference type="EMBL" id="ARYL01000050">
    <property type="protein sequence ID" value="KDA00776.1"/>
    <property type="molecule type" value="Genomic_DNA"/>
</dbReference>
<dbReference type="InterPro" id="IPR023393">
    <property type="entry name" value="START-like_dom_sf"/>
</dbReference>
<evidence type="ECO:0000313" key="4">
    <source>
        <dbReference type="Proteomes" id="UP000024942"/>
    </source>
</evidence>
<dbReference type="RefSeq" id="WP_035541382.1">
    <property type="nucleotide sequence ID" value="NZ_ARYL01000050.1"/>
</dbReference>
<dbReference type="AlphaFoldDB" id="A0A059G1T6"/>
<evidence type="ECO:0000256" key="1">
    <source>
        <dbReference type="ARBA" id="ARBA00006817"/>
    </source>
</evidence>
<dbReference type="eggNOG" id="COG3832">
    <property type="taxonomic scope" value="Bacteria"/>
</dbReference>
<dbReference type="Pfam" id="PF08327">
    <property type="entry name" value="AHSA1"/>
    <property type="match status" value="1"/>
</dbReference>
<feature type="domain" description="Activator of Hsp90 ATPase homologue 1/2-like C-terminal" evidence="2">
    <location>
        <begin position="28"/>
        <end position="149"/>
    </location>
</feature>
<dbReference type="STRING" id="1280953.HOC_18834"/>
<protein>
    <submittedName>
        <fullName evidence="3">Activator of Hsp90 ATPase 1 family protein</fullName>
    </submittedName>
</protein>
<proteinExistence type="inferred from homology"/>
<dbReference type="PATRIC" id="fig|1280953.3.peg.3768"/>
<evidence type="ECO:0000313" key="3">
    <source>
        <dbReference type="EMBL" id="KDA00776.1"/>
    </source>
</evidence>
<sequence length="176" mass="19681">MNTQVKTDPFAQLVDPSTLVIKRWLPGPVERVWDYLADSDLRRKWLASGDMSQGAGTAFTLTWRNDDLSRPSDPRPENFPAEHSMQSKVVAFDPPRRLVFTWGAGTVTFDLEPKGDKVLLTLTHTGIAERSSKVGISAGWHTHLDILVADVSGDTASSFWSNWAKLKAEYETRIPQ</sequence>
<reference evidence="3 4" key="1">
    <citation type="journal article" date="2014" name="Antonie Van Leeuwenhoek">
        <title>Hyphomonas beringensis sp. nov. and Hyphomonas chukchiensis sp. nov., isolated from surface seawater of the Bering Sea and Chukchi Sea.</title>
        <authorList>
            <person name="Li C."/>
            <person name="Lai Q."/>
            <person name="Li G."/>
            <person name="Dong C."/>
            <person name="Wang J."/>
            <person name="Liao Y."/>
            <person name="Shao Z."/>
        </authorList>
    </citation>
    <scope>NUCLEOTIDE SEQUENCE [LARGE SCALE GENOMIC DNA]</scope>
    <source>
        <strain evidence="3 4">SCH89</strain>
    </source>
</reference>
<organism evidence="3 4">
    <name type="scientific">Hyphomonas oceanitis SCH89</name>
    <dbReference type="NCBI Taxonomy" id="1280953"/>
    <lineage>
        <taxon>Bacteria</taxon>
        <taxon>Pseudomonadati</taxon>
        <taxon>Pseudomonadota</taxon>
        <taxon>Alphaproteobacteria</taxon>
        <taxon>Hyphomonadales</taxon>
        <taxon>Hyphomonadaceae</taxon>
        <taxon>Hyphomonas</taxon>
    </lineage>
</organism>
<dbReference type="InterPro" id="IPR013538">
    <property type="entry name" value="ASHA1/2-like_C"/>
</dbReference>
<dbReference type="CDD" id="cd08899">
    <property type="entry name" value="SRPBCC_CalC_Aha1-like_6"/>
    <property type="match status" value="1"/>
</dbReference>
<keyword evidence="4" id="KW-1185">Reference proteome</keyword>
<comment type="caution">
    <text evidence="3">The sequence shown here is derived from an EMBL/GenBank/DDBJ whole genome shotgun (WGS) entry which is preliminary data.</text>
</comment>
<accession>A0A059G1T6</accession>
<gene>
    <name evidence="3" type="ORF">HOC_18834</name>
</gene>
<dbReference type="Proteomes" id="UP000024942">
    <property type="component" value="Unassembled WGS sequence"/>
</dbReference>
<evidence type="ECO:0000259" key="2">
    <source>
        <dbReference type="Pfam" id="PF08327"/>
    </source>
</evidence>
<comment type="similarity">
    <text evidence="1">Belongs to the AHA1 family.</text>
</comment>
<dbReference type="SUPFAM" id="SSF55961">
    <property type="entry name" value="Bet v1-like"/>
    <property type="match status" value="1"/>
</dbReference>